<name>A0A8J6KFM4_ELECQ</name>
<dbReference type="EMBL" id="WNTK01000002">
    <property type="protein sequence ID" value="KAG9489905.1"/>
    <property type="molecule type" value="Genomic_DNA"/>
</dbReference>
<accession>A0A8J6KFM4</accession>
<gene>
    <name evidence="1" type="ORF">GDO78_005688</name>
</gene>
<protein>
    <submittedName>
        <fullName evidence="1">Uncharacterized protein</fullName>
    </submittedName>
</protein>
<dbReference type="AlphaFoldDB" id="A0A8J6KFM4"/>
<dbReference type="Proteomes" id="UP000770717">
    <property type="component" value="Unassembled WGS sequence"/>
</dbReference>
<evidence type="ECO:0000313" key="2">
    <source>
        <dbReference type="Proteomes" id="UP000770717"/>
    </source>
</evidence>
<reference evidence="1" key="1">
    <citation type="thesis" date="2020" institute="ProQuest LLC" country="789 East Eisenhower Parkway, Ann Arbor, MI, USA">
        <title>Comparative Genomics and Chromosome Evolution.</title>
        <authorList>
            <person name="Mudd A.B."/>
        </authorList>
    </citation>
    <scope>NUCLEOTIDE SEQUENCE</scope>
    <source>
        <strain evidence="1">HN-11 Male</strain>
        <tissue evidence="1">Kidney and liver</tissue>
    </source>
</reference>
<comment type="caution">
    <text evidence="1">The sequence shown here is derived from an EMBL/GenBank/DDBJ whole genome shotgun (WGS) entry which is preliminary data.</text>
</comment>
<evidence type="ECO:0000313" key="1">
    <source>
        <dbReference type="EMBL" id="KAG9489905.1"/>
    </source>
</evidence>
<organism evidence="1 2">
    <name type="scientific">Eleutherodactylus coqui</name>
    <name type="common">Puerto Rican coqui</name>
    <dbReference type="NCBI Taxonomy" id="57060"/>
    <lineage>
        <taxon>Eukaryota</taxon>
        <taxon>Metazoa</taxon>
        <taxon>Chordata</taxon>
        <taxon>Craniata</taxon>
        <taxon>Vertebrata</taxon>
        <taxon>Euteleostomi</taxon>
        <taxon>Amphibia</taxon>
        <taxon>Batrachia</taxon>
        <taxon>Anura</taxon>
        <taxon>Neobatrachia</taxon>
        <taxon>Hyloidea</taxon>
        <taxon>Eleutherodactylidae</taxon>
        <taxon>Eleutherodactylinae</taxon>
        <taxon>Eleutherodactylus</taxon>
        <taxon>Eleutherodactylus</taxon>
    </lineage>
</organism>
<sequence>MKKWPEMGGHVTFALKHTHCIWASFLGLHKARRKYSIILTPSFHQRLHRAWIPKKLALLEMSGRTTALASVASRFKFSTHLLKL</sequence>
<proteinExistence type="predicted"/>
<keyword evidence="2" id="KW-1185">Reference proteome</keyword>